<protein>
    <recommendedName>
        <fullName evidence="1">CRISPR-associated protein Cas6-like N-terminal domain-containing protein</fullName>
    </recommendedName>
</protein>
<evidence type="ECO:0000259" key="1">
    <source>
        <dbReference type="Pfam" id="PF19308"/>
    </source>
</evidence>
<organism evidence="2 3">
    <name type="scientific">Microcystis aeruginosa FD4</name>
    <dbReference type="NCBI Taxonomy" id="2686288"/>
    <lineage>
        <taxon>Bacteria</taxon>
        <taxon>Bacillati</taxon>
        <taxon>Cyanobacteriota</taxon>
        <taxon>Cyanophyceae</taxon>
        <taxon>Oscillatoriophycideae</taxon>
        <taxon>Chroococcales</taxon>
        <taxon>Microcystaceae</taxon>
        <taxon>Microcystis</taxon>
    </lineage>
</organism>
<sequence>MPYSLVLNLTPRSPIYPNFLTGRHLHALFLTHQVIGYDVINMPPVSLIRNVRMRGEYYQISDRTDLKIPARLSYHFG</sequence>
<name>A0A857D685_MICAE</name>
<evidence type="ECO:0000313" key="3">
    <source>
        <dbReference type="Proteomes" id="UP000438345"/>
    </source>
</evidence>
<accession>A0A857D685</accession>
<feature type="domain" description="CRISPR-associated protein Cas6-like N-terminal" evidence="1">
    <location>
        <begin position="1"/>
        <end position="31"/>
    </location>
</feature>
<dbReference type="Proteomes" id="UP000438345">
    <property type="component" value="Chromosome"/>
</dbReference>
<dbReference type="EMBL" id="CP046973">
    <property type="protein sequence ID" value="QGZ90996.1"/>
    <property type="molecule type" value="Genomic_DNA"/>
</dbReference>
<dbReference type="Pfam" id="PF19308">
    <property type="entry name" value="CRISPR_Cas6_N"/>
    <property type="match status" value="1"/>
</dbReference>
<dbReference type="InterPro" id="IPR045648">
    <property type="entry name" value="CRISPR-assoc_Cas6-like_N"/>
</dbReference>
<gene>
    <name evidence="2" type="ORF">GQR42_17250</name>
</gene>
<proteinExistence type="predicted"/>
<dbReference type="AlphaFoldDB" id="A0A857D685"/>
<reference evidence="2 3" key="1">
    <citation type="submission" date="2019-12" db="EMBL/GenBank/DDBJ databases">
        <title>Complete genome sequence of Microcystis aeruginosa strain FD4.</title>
        <authorList>
            <person name="Urakawa H."/>
        </authorList>
    </citation>
    <scope>NUCLEOTIDE SEQUENCE [LARGE SCALE GENOMIC DNA]</scope>
    <source>
        <strain evidence="2 3">FD4</strain>
    </source>
</reference>
<evidence type="ECO:0000313" key="2">
    <source>
        <dbReference type="EMBL" id="QGZ90996.1"/>
    </source>
</evidence>